<dbReference type="InterPro" id="IPR029000">
    <property type="entry name" value="Cyclophilin-like_dom_sf"/>
</dbReference>
<evidence type="ECO:0000256" key="4">
    <source>
        <dbReference type="SAM" id="SignalP"/>
    </source>
</evidence>
<dbReference type="EMBL" id="WTYB01000002">
    <property type="protein sequence ID" value="MXP39038.1"/>
    <property type="molecule type" value="Genomic_DNA"/>
</dbReference>
<evidence type="ECO:0000259" key="5">
    <source>
        <dbReference type="PROSITE" id="PS50072"/>
    </source>
</evidence>
<dbReference type="PANTHER" id="PTHR43246">
    <property type="entry name" value="PEPTIDYL-PROLYL CIS-TRANS ISOMERASE CYP38, CHLOROPLASTIC"/>
    <property type="match status" value="1"/>
</dbReference>
<organism evidence="7 8">
    <name type="scientific">Erythrobacter ramosus</name>
    <dbReference type="NCBI Taxonomy" id="35811"/>
    <lineage>
        <taxon>Bacteria</taxon>
        <taxon>Pseudomonadati</taxon>
        <taxon>Pseudomonadota</taxon>
        <taxon>Alphaproteobacteria</taxon>
        <taxon>Sphingomonadales</taxon>
        <taxon>Erythrobacteraceae</taxon>
        <taxon>Erythrobacter/Porphyrobacter group</taxon>
        <taxon>Erythrobacter</taxon>
    </lineage>
</organism>
<dbReference type="Proteomes" id="UP000430021">
    <property type="component" value="Unassembled WGS sequence"/>
</dbReference>
<dbReference type="InterPro" id="IPR044665">
    <property type="entry name" value="E_coli_cyclophilin_A-like"/>
</dbReference>
<dbReference type="GO" id="GO:0003755">
    <property type="term" value="F:peptidyl-prolyl cis-trans isomerase activity"/>
    <property type="evidence" value="ECO:0007669"/>
    <property type="project" value="UniProtKB-KW"/>
</dbReference>
<reference evidence="7 8" key="1">
    <citation type="submission" date="2019-12" db="EMBL/GenBank/DDBJ databases">
        <title>Genomic-based taxomic classification of the family Erythrobacteraceae.</title>
        <authorList>
            <person name="Xu L."/>
        </authorList>
    </citation>
    <scope>NUCLEOTIDE SEQUENCE [LARGE SCALE GENOMIC DNA]</scope>
    <source>
        <strain evidence="7 8">JCM 10282</strain>
    </source>
</reference>
<evidence type="ECO:0000313" key="6">
    <source>
        <dbReference type="EMBL" id="MBB3775872.1"/>
    </source>
</evidence>
<evidence type="ECO:0000256" key="1">
    <source>
        <dbReference type="ARBA" id="ARBA00013194"/>
    </source>
</evidence>
<keyword evidence="9" id="KW-1185">Reference proteome</keyword>
<dbReference type="SUPFAM" id="SSF50891">
    <property type="entry name" value="Cyclophilin-like"/>
    <property type="match status" value="1"/>
</dbReference>
<feature type="domain" description="PPIase cyclophilin-type" evidence="5">
    <location>
        <begin position="360"/>
        <end position="529"/>
    </location>
</feature>
<keyword evidence="4" id="KW-0732">Signal</keyword>
<feature type="chain" id="PRO_5026179331" description="peptidylprolyl isomerase" evidence="4">
    <location>
        <begin position="25"/>
        <end position="532"/>
    </location>
</feature>
<evidence type="ECO:0000313" key="9">
    <source>
        <dbReference type="Proteomes" id="UP000548685"/>
    </source>
</evidence>
<dbReference type="InterPro" id="IPR002130">
    <property type="entry name" value="Cyclophilin-type_PPIase_dom"/>
</dbReference>
<evidence type="ECO:0000313" key="7">
    <source>
        <dbReference type="EMBL" id="MXP39038.1"/>
    </source>
</evidence>
<comment type="caution">
    <text evidence="7">The sequence shown here is derived from an EMBL/GenBank/DDBJ whole genome shotgun (WGS) entry which is preliminary data.</text>
</comment>
<gene>
    <name evidence="6" type="ORF">FHS52_001841</name>
    <name evidence="7" type="ORF">GRI59_10510</name>
</gene>
<evidence type="ECO:0000256" key="2">
    <source>
        <dbReference type="ARBA" id="ARBA00023110"/>
    </source>
</evidence>
<sequence>MTWMRIFAPLLAFATLAIALPARGDEPFLPVTNSAELSDEGGATEVGELIFRGGISIAPDAVNIGGISSLAWDDGELYAVTDDGRWIILTPEDLGVRLVDVTALRIDSLRDAKGKALGSKARGDAEAITRLPSGEWLVAFEQDHRIWRYADITAPATGEDTRAATLIAGAEANAGIETLAAYPGGLLACGEWADPARPNCLRVTDAGAAPFHLAAPAGIAEVGGVPTDAACKANGICYVLFRSYKESEGNRAAIVELGADGTTRTLAVLAPPLKLDNFEGLAVRETPGKTFLYLASDDNFRNCDPDPNPGCQRTLLMKFEVKPPPGGAPALTPADFAGSPTARPAIRPFPEAASVSVVLETNLGPITIALETERAPVTAGNFLRYVEEGRFGGATFYRAMDLPGEREPSGILQGGTRGDPKRILPPIIHEPTSATGLSHVHGALAMASAGAGTADGDFFIMIEDQTGFDADPKASDLAWRDGFAVFGHVTAGMEVVAAIHTAARDAEAGEGVMKGQMLAEPLIIIAARRAAP</sequence>
<name>A0A6I4UK99_9SPHN</name>
<evidence type="ECO:0000256" key="3">
    <source>
        <dbReference type="ARBA" id="ARBA00023235"/>
    </source>
</evidence>
<dbReference type="OrthoDB" id="9807797at2"/>
<dbReference type="SUPFAM" id="SSF63829">
    <property type="entry name" value="Calcium-dependent phosphotriesterase"/>
    <property type="match status" value="1"/>
</dbReference>
<protein>
    <recommendedName>
        <fullName evidence="1">peptidylprolyl isomerase</fullName>
        <ecNumber evidence="1">5.2.1.8</ecNumber>
    </recommendedName>
</protein>
<keyword evidence="2" id="KW-0697">Rotamase</keyword>
<reference evidence="6 9" key="2">
    <citation type="submission" date="2020-08" db="EMBL/GenBank/DDBJ databases">
        <title>Genomic Encyclopedia of Type Strains, Phase IV (KMG-IV): sequencing the most valuable type-strain genomes for metagenomic binning, comparative biology and taxonomic classification.</title>
        <authorList>
            <person name="Goeker M."/>
        </authorList>
    </citation>
    <scope>NUCLEOTIDE SEQUENCE [LARGE SCALE GENOMIC DNA]</scope>
    <source>
        <strain evidence="6 9">DSM 8510</strain>
    </source>
</reference>
<dbReference type="Gene3D" id="2.40.100.10">
    <property type="entry name" value="Cyclophilin-like"/>
    <property type="match status" value="1"/>
</dbReference>
<dbReference type="EC" id="5.2.1.8" evidence="1"/>
<dbReference type="Proteomes" id="UP000548685">
    <property type="component" value="Unassembled WGS sequence"/>
</dbReference>
<dbReference type="PROSITE" id="PS50072">
    <property type="entry name" value="CSA_PPIASE_2"/>
    <property type="match status" value="1"/>
</dbReference>
<dbReference type="Pfam" id="PF13449">
    <property type="entry name" value="Phytase-like"/>
    <property type="match status" value="1"/>
</dbReference>
<feature type="signal peptide" evidence="4">
    <location>
        <begin position="1"/>
        <end position="24"/>
    </location>
</feature>
<dbReference type="AlphaFoldDB" id="A0A6I4UK99"/>
<proteinExistence type="predicted"/>
<dbReference type="Pfam" id="PF00160">
    <property type="entry name" value="Pro_isomerase"/>
    <property type="match status" value="1"/>
</dbReference>
<dbReference type="RefSeq" id="WP_160761118.1">
    <property type="nucleotide sequence ID" value="NZ_BAAADZ010000010.1"/>
</dbReference>
<accession>A0A6I4UK99</accession>
<dbReference type="EMBL" id="JACICE010000002">
    <property type="protein sequence ID" value="MBB3775872.1"/>
    <property type="molecule type" value="Genomic_DNA"/>
</dbReference>
<keyword evidence="3 6" id="KW-0413">Isomerase</keyword>
<evidence type="ECO:0000313" key="8">
    <source>
        <dbReference type="Proteomes" id="UP000430021"/>
    </source>
</evidence>
<dbReference type="InterPro" id="IPR027372">
    <property type="entry name" value="Phytase-like_dom"/>
</dbReference>